<accession>A0A7Z7B3G3</accession>
<protein>
    <submittedName>
        <fullName evidence="1">Uncharacterized protein</fullName>
    </submittedName>
</protein>
<sequence>MEAASIVCLPLFFAFRVDEKKPKDQPVLRLRSPGIALARNARMHVQRLQRDIMFMLTLCITHTVPNTRNIAASTV</sequence>
<gene>
    <name evidence="1" type="ORF">SAMN04487926_104272</name>
</gene>
<evidence type="ECO:0000313" key="2">
    <source>
        <dbReference type="Proteomes" id="UP000198900"/>
    </source>
</evidence>
<proteinExistence type="predicted"/>
<dbReference type="EMBL" id="FNDI01000004">
    <property type="protein sequence ID" value="SDH40132.1"/>
    <property type="molecule type" value="Genomic_DNA"/>
</dbReference>
<organism evidence="1 2">
    <name type="scientific">Paraburkholderia steynii</name>
    <dbReference type="NCBI Taxonomy" id="1245441"/>
    <lineage>
        <taxon>Bacteria</taxon>
        <taxon>Pseudomonadati</taxon>
        <taxon>Pseudomonadota</taxon>
        <taxon>Betaproteobacteria</taxon>
        <taxon>Burkholderiales</taxon>
        <taxon>Burkholderiaceae</taxon>
        <taxon>Paraburkholderia</taxon>
    </lineage>
</organism>
<dbReference type="AlphaFoldDB" id="A0A7Z7B3G3"/>
<evidence type="ECO:0000313" key="1">
    <source>
        <dbReference type="EMBL" id="SDH40132.1"/>
    </source>
</evidence>
<reference evidence="1" key="1">
    <citation type="submission" date="2016-10" db="EMBL/GenBank/DDBJ databases">
        <authorList>
            <person name="Varghese N."/>
            <person name="Submissions S."/>
        </authorList>
    </citation>
    <scope>NUCLEOTIDE SEQUENCE [LARGE SCALE GENOMIC DNA]</scope>
    <source>
        <strain evidence="1">YR281</strain>
    </source>
</reference>
<dbReference type="Proteomes" id="UP000198900">
    <property type="component" value="Unassembled WGS sequence"/>
</dbReference>
<comment type="caution">
    <text evidence="1">The sequence shown here is derived from an EMBL/GenBank/DDBJ whole genome shotgun (WGS) entry which is preliminary data.</text>
</comment>
<name>A0A7Z7B3G3_9BURK</name>
<keyword evidence="2" id="KW-1185">Reference proteome</keyword>